<dbReference type="AlphaFoldDB" id="A0A9P0HGM1"/>
<evidence type="ECO:0000313" key="7">
    <source>
        <dbReference type="Proteomes" id="UP001152798"/>
    </source>
</evidence>
<sequence>MSLASKITFTLCTASSLGIIYYVHWKQQYDREKMREGVIRDIEQQQMKKTQNLYLIEQQKTLASKYKETAG</sequence>
<dbReference type="PANTHER" id="PTHR28163:SF1">
    <property type="entry name" value="PROTEIN PET117 HOMOLOG, MITOCHONDRIAL"/>
    <property type="match status" value="1"/>
</dbReference>
<dbReference type="Proteomes" id="UP001152798">
    <property type="component" value="Chromosome 5"/>
</dbReference>
<evidence type="ECO:0000256" key="2">
    <source>
        <dbReference type="ARBA" id="ARBA00008197"/>
    </source>
</evidence>
<evidence type="ECO:0000256" key="3">
    <source>
        <dbReference type="ARBA" id="ARBA00022946"/>
    </source>
</evidence>
<keyword evidence="7" id="KW-1185">Reference proteome</keyword>
<dbReference type="GO" id="GO:0033617">
    <property type="term" value="P:mitochondrial respiratory chain complex IV assembly"/>
    <property type="evidence" value="ECO:0007669"/>
    <property type="project" value="TreeGrafter"/>
</dbReference>
<proteinExistence type="inferred from homology"/>
<keyword evidence="4" id="KW-0496">Mitochondrion</keyword>
<keyword evidence="5" id="KW-0812">Transmembrane</keyword>
<dbReference type="InterPro" id="IPR031568">
    <property type="entry name" value="Pet117"/>
</dbReference>
<keyword evidence="5" id="KW-0472">Membrane</keyword>
<dbReference type="PANTHER" id="PTHR28163">
    <property type="entry name" value="PROTEIN PET117 HOMOLOG, MITOCHONDRIAL"/>
    <property type="match status" value="1"/>
</dbReference>
<dbReference type="OrthoDB" id="76305at2759"/>
<accession>A0A9P0HGM1</accession>
<evidence type="ECO:0000256" key="4">
    <source>
        <dbReference type="ARBA" id="ARBA00023128"/>
    </source>
</evidence>
<dbReference type="Pfam" id="PF15786">
    <property type="entry name" value="PET117"/>
    <property type="match status" value="1"/>
</dbReference>
<keyword evidence="5" id="KW-1133">Transmembrane helix</keyword>
<evidence type="ECO:0000313" key="6">
    <source>
        <dbReference type="EMBL" id="CAH1401540.1"/>
    </source>
</evidence>
<protein>
    <submittedName>
        <fullName evidence="6">Uncharacterized protein</fullName>
    </submittedName>
</protein>
<reference evidence="6" key="1">
    <citation type="submission" date="2022-01" db="EMBL/GenBank/DDBJ databases">
        <authorList>
            <person name="King R."/>
        </authorList>
    </citation>
    <scope>NUCLEOTIDE SEQUENCE</scope>
</reference>
<dbReference type="GO" id="GO:0005739">
    <property type="term" value="C:mitochondrion"/>
    <property type="evidence" value="ECO:0007669"/>
    <property type="project" value="UniProtKB-SubCell"/>
</dbReference>
<keyword evidence="3" id="KW-0809">Transit peptide</keyword>
<comment type="subcellular location">
    <subcellularLocation>
        <location evidence="1">Mitochondrion</location>
    </subcellularLocation>
</comment>
<organism evidence="6 7">
    <name type="scientific">Nezara viridula</name>
    <name type="common">Southern green stink bug</name>
    <name type="synonym">Cimex viridulus</name>
    <dbReference type="NCBI Taxonomy" id="85310"/>
    <lineage>
        <taxon>Eukaryota</taxon>
        <taxon>Metazoa</taxon>
        <taxon>Ecdysozoa</taxon>
        <taxon>Arthropoda</taxon>
        <taxon>Hexapoda</taxon>
        <taxon>Insecta</taxon>
        <taxon>Pterygota</taxon>
        <taxon>Neoptera</taxon>
        <taxon>Paraneoptera</taxon>
        <taxon>Hemiptera</taxon>
        <taxon>Heteroptera</taxon>
        <taxon>Panheteroptera</taxon>
        <taxon>Pentatomomorpha</taxon>
        <taxon>Pentatomoidea</taxon>
        <taxon>Pentatomidae</taxon>
        <taxon>Pentatominae</taxon>
        <taxon>Nezara</taxon>
    </lineage>
</organism>
<evidence type="ECO:0000256" key="1">
    <source>
        <dbReference type="ARBA" id="ARBA00004173"/>
    </source>
</evidence>
<dbReference type="EMBL" id="OV725081">
    <property type="protein sequence ID" value="CAH1401540.1"/>
    <property type="molecule type" value="Genomic_DNA"/>
</dbReference>
<comment type="similarity">
    <text evidence="2">Belongs to the PET117 family.</text>
</comment>
<gene>
    <name evidence="6" type="ORF">NEZAVI_LOCUS10544</name>
</gene>
<evidence type="ECO:0000256" key="5">
    <source>
        <dbReference type="SAM" id="Phobius"/>
    </source>
</evidence>
<feature type="transmembrane region" description="Helical" evidence="5">
    <location>
        <begin position="6"/>
        <end position="25"/>
    </location>
</feature>
<name>A0A9P0HGM1_NEZVI</name>